<feature type="transmembrane region" description="Helical" evidence="6">
    <location>
        <begin position="188"/>
        <end position="209"/>
    </location>
</feature>
<evidence type="ECO:0000256" key="2">
    <source>
        <dbReference type="ARBA" id="ARBA00022448"/>
    </source>
</evidence>
<dbReference type="SUPFAM" id="SSF51206">
    <property type="entry name" value="cAMP-binding domain-like"/>
    <property type="match status" value="1"/>
</dbReference>
<feature type="transmembrane region" description="Helical" evidence="6">
    <location>
        <begin position="345"/>
        <end position="363"/>
    </location>
</feature>
<dbReference type="AlphaFoldDB" id="A0A7R9BE89"/>
<dbReference type="PANTHER" id="PTHR10110:SF86">
    <property type="entry name" value="SODIUM_HYDROGEN EXCHANGER 7"/>
    <property type="match status" value="1"/>
</dbReference>
<evidence type="ECO:0000313" key="8">
    <source>
        <dbReference type="Proteomes" id="UP000678499"/>
    </source>
</evidence>
<feature type="transmembrane region" description="Helical" evidence="6">
    <location>
        <begin position="375"/>
        <end position="401"/>
    </location>
</feature>
<feature type="transmembrane region" description="Helical" evidence="6">
    <location>
        <begin position="322"/>
        <end position="339"/>
    </location>
</feature>
<dbReference type="PANTHER" id="PTHR10110">
    <property type="entry name" value="SODIUM/HYDROGEN EXCHANGER"/>
    <property type="match status" value="1"/>
</dbReference>
<dbReference type="InterPro" id="IPR000595">
    <property type="entry name" value="cNMP-bd_dom"/>
</dbReference>
<accession>A0A7R9BE89</accession>
<feature type="transmembrane region" description="Helical" evidence="6">
    <location>
        <begin position="94"/>
        <end position="112"/>
    </location>
</feature>
<evidence type="ECO:0000256" key="6">
    <source>
        <dbReference type="SAM" id="Phobius"/>
    </source>
</evidence>
<sequence length="1017" mass="112920">MTMFARKHYKVLQGLRKKPGSAFNVILWILLVLLLLTVLKPNELSLFPTGVSSSRDLKVSSNCSGPFMATDRMDPDQRSVLVPGIVAYGQPETVVLFLALTIAAALLCRIVLGTVVPWLPIPMTVPLMVAGLAFGYLATKFPKADIAPYLKACGLSSRSMMYLLLPGLTFDLCFKVPLHIFRQCSFQIFSLSTIGLFLEMTLTVAFLQFTAPIQPLVPNDLFMFGTVSALCLCASDSLAVVEVVNKAISYRDEGLPVILDGETMVNNAIAVASYQIIRSWVLTSNFPSAISLALFWFWAALCGIAWGRIISNFLARVPQDPIVEILTTVFATYALYYVVDEFVTSAGVLSVMFFGLILNWDLEETAPEISAARELWWSVFAFVANACVFVINACGMGQTIADPGADIWSYSHMGMIVMLVLMLPLNQIGYCMSWKDGVVIVLGWLKGDMALTIAYMSVQDADLKQRLGNYNIQLAYFWTVVVAWLTQFFNGFVMKFVLSFLKYDLKTQFQIEAMNLGMNTWKLQQSGLVSMKAAKIINMKASNAISEGGPLLTFEDFKDMILGRVQTPFELFSTTVHVLLVMGSVGECCISAAVHWSSLGTGLPQASDICHWQGRTALITKLDLVTKSIRIAQLIGLVDSLSFIQFFKLATRTSCRVLLRIMNEVFSSRMSLAYDIGRGILMAEEGVSKIMGDIVEDPLIAEQFLHHCITVQNQWQKKLVQLRRENPGVTRAVKTKHAMMTVLKSMASKLHDLQEEGILFEKEFVALETEINAKLRRVINKMPSYLEDVQDETIFDGLSWLHLVSKSNVTDFVKEKGIIKTFEPEQPVAFAGDPATDIWLIVNGVVKVRGLVRHEKRMTDGGGHFPNTESFTSTVMAPEKSLTSDFLGEGCVIGKIGILTRQKRVTDVVCDTEVEAYNLKIQDIEHEVDYAILWHTVAMEVGAALIESHPDFREQVGHTRGADPVLFVVGKCPVPVAELGGAYTLIKIQDHPKWKSDFDDDNPAENEDNKKVPATML</sequence>
<gene>
    <name evidence="7" type="ORF">NMOB1V02_LOCUS408</name>
</gene>
<dbReference type="InterPro" id="IPR018490">
    <property type="entry name" value="cNMP-bd_dom_sf"/>
</dbReference>
<reference evidence="7" key="1">
    <citation type="submission" date="2020-11" db="EMBL/GenBank/DDBJ databases">
        <authorList>
            <person name="Tran Van P."/>
        </authorList>
    </citation>
    <scope>NUCLEOTIDE SEQUENCE</scope>
</reference>
<feature type="transmembrane region" description="Helical" evidence="6">
    <location>
        <begin position="476"/>
        <end position="498"/>
    </location>
</feature>
<dbReference type="EMBL" id="CAJPEX010000034">
    <property type="protein sequence ID" value="CAG0912631.1"/>
    <property type="molecule type" value="Genomic_DNA"/>
</dbReference>
<dbReference type="GO" id="GO:0098719">
    <property type="term" value="P:sodium ion import across plasma membrane"/>
    <property type="evidence" value="ECO:0007669"/>
    <property type="project" value="TreeGrafter"/>
</dbReference>
<protein>
    <submittedName>
        <fullName evidence="7">Uncharacterized protein</fullName>
    </submittedName>
</protein>
<dbReference type="GO" id="GO:0015385">
    <property type="term" value="F:sodium:proton antiporter activity"/>
    <property type="evidence" value="ECO:0007669"/>
    <property type="project" value="InterPro"/>
</dbReference>
<dbReference type="Gene3D" id="2.60.120.10">
    <property type="entry name" value="Jelly Rolls"/>
    <property type="match status" value="1"/>
</dbReference>
<keyword evidence="4" id="KW-0406">Ion transport</keyword>
<keyword evidence="6" id="KW-1133">Transmembrane helix</keyword>
<dbReference type="EMBL" id="OA882071">
    <property type="protein sequence ID" value="CAD7272479.1"/>
    <property type="molecule type" value="Genomic_DNA"/>
</dbReference>
<comment type="subcellular location">
    <subcellularLocation>
        <location evidence="1">Cell membrane</location>
        <topology evidence="1">Multi-pass membrane protein</topology>
    </subcellularLocation>
</comment>
<evidence type="ECO:0000256" key="4">
    <source>
        <dbReference type="ARBA" id="ARBA00023065"/>
    </source>
</evidence>
<keyword evidence="6" id="KW-0812">Transmembrane</keyword>
<feature type="transmembrane region" description="Helical" evidence="6">
    <location>
        <begin position="159"/>
        <end position="181"/>
    </location>
</feature>
<dbReference type="GO" id="GO:0005886">
    <property type="term" value="C:plasma membrane"/>
    <property type="evidence" value="ECO:0007669"/>
    <property type="project" value="UniProtKB-SubCell"/>
</dbReference>
<dbReference type="GO" id="GO:0051453">
    <property type="term" value="P:regulation of intracellular pH"/>
    <property type="evidence" value="ECO:0007669"/>
    <property type="project" value="TreeGrafter"/>
</dbReference>
<dbReference type="Proteomes" id="UP000678499">
    <property type="component" value="Unassembled WGS sequence"/>
</dbReference>
<evidence type="ECO:0000256" key="5">
    <source>
        <dbReference type="SAM" id="MobiDB-lite"/>
    </source>
</evidence>
<evidence type="ECO:0000313" key="7">
    <source>
        <dbReference type="EMBL" id="CAD7272479.1"/>
    </source>
</evidence>
<keyword evidence="8" id="KW-1185">Reference proteome</keyword>
<keyword evidence="2" id="KW-0813">Transport</keyword>
<evidence type="ECO:0000256" key="1">
    <source>
        <dbReference type="ARBA" id="ARBA00004651"/>
    </source>
</evidence>
<proteinExistence type="predicted"/>
<feature type="transmembrane region" description="Helical" evidence="6">
    <location>
        <begin position="21"/>
        <end position="39"/>
    </location>
</feature>
<dbReference type="OrthoDB" id="441412at2759"/>
<organism evidence="7">
    <name type="scientific">Notodromas monacha</name>
    <dbReference type="NCBI Taxonomy" id="399045"/>
    <lineage>
        <taxon>Eukaryota</taxon>
        <taxon>Metazoa</taxon>
        <taxon>Ecdysozoa</taxon>
        <taxon>Arthropoda</taxon>
        <taxon>Crustacea</taxon>
        <taxon>Oligostraca</taxon>
        <taxon>Ostracoda</taxon>
        <taxon>Podocopa</taxon>
        <taxon>Podocopida</taxon>
        <taxon>Cypridocopina</taxon>
        <taxon>Cypridoidea</taxon>
        <taxon>Cyprididae</taxon>
        <taxon>Notodromas</taxon>
    </lineage>
</organism>
<dbReference type="GO" id="GO:0015386">
    <property type="term" value="F:potassium:proton antiporter activity"/>
    <property type="evidence" value="ECO:0007669"/>
    <property type="project" value="TreeGrafter"/>
</dbReference>
<name>A0A7R9BE89_9CRUS</name>
<dbReference type="CDD" id="cd00038">
    <property type="entry name" value="CAP_ED"/>
    <property type="match status" value="1"/>
</dbReference>
<feature type="region of interest" description="Disordered" evidence="5">
    <location>
        <begin position="996"/>
        <end position="1017"/>
    </location>
</feature>
<feature type="transmembrane region" description="Helical" evidence="6">
    <location>
        <begin position="119"/>
        <end position="139"/>
    </location>
</feature>
<dbReference type="InterPro" id="IPR014710">
    <property type="entry name" value="RmlC-like_jellyroll"/>
</dbReference>
<dbReference type="InterPro" id="IPR018422">
    <property type="entry name" value="Cation/H_exchanger_CPA1"/>
</dbReference>
<evidence type="ECO:0000256" key="3">
    <source>
        <dbReference type="ARBA" id="ARBA00022475"/>
    </source>
</evidence>
<feature type="transmembrane region" description="Helical" evidence="6">
    <location>
        <begin position="289"/>
        <end position="310"/>
    </location>
</feature>
<keyword evidence="6" id="KW-0472">Membrane</keyword>
<feature type="transmembrane region" description="Helical" evidence="6">
    <location>
        <begin position="407"/>
        <end position="425"/>
    </location>
</feature>
<keyword evidence="3" id="KW-1003">Cell membrane</keyword>